<evidence type="ECO:0000313" key="3">
    <source>
        <dbReference type="EMBL" id="AKH65909.1"/>
    </source>
</evidence>
<dbReference type="Proteomes" id="UP000034866">
    <property type="component" value="Chromosome"/>
</dbReference>
<reference evidence="4" key="2">
    <citation type="submission" date="2015-03" db="EMBL/GenBank/DDBJ databases">
        <title>Genome sequence of Azospirillum thiophilum strain DSM 21654T.</title>
        <authorList>
            <person name="Kwak Y."/>
            <person name="Shin J.-H."/>
        </authorList>
    </citation>
    <scope>NUCLEOTIDE SEQUENCE [LARGE SCALE GENOMIC DNA]</scope>
    <source>
        <strain evidence="4">DSM 15199</strain>
    </source>
</reference>
<dbReference type="AlphaFoldDB" id="A0A0F7LRC6"/>
<keyword evidence="4" id="KW-1185">Reference proteome</keyword>
<reference evidence="3 4" key="1">
    <citation type="journal article" date="2015" name="J. Biotechnol.">
        <title>Complete genome sequence of Photorhabdus temperata subsp. thracensis 39-8(T), an entomopathogenic bacterium for the improved commercial bioinsecticide.</title>
        <authorList>
            <person name="Kwak Y."/>
            <person name="Shin J.H."/>
        </authorList>
    </citation>
    <scope>NUCLEOTIDE SEQUENCE [LARGE SCALE GENOMIC DNA]</scope>
    <source>
        <strain evidence="3 4">DSM 15199</strain>
    </source>
</reference>
<gene>
    <name evidence="3" type="ORF">VY86_17090</name>
</gene>
<evidence type="ECO:0000259" key="2">
    <source>
        <dbReference type="Pfam" id="PF07282"/>
    </source>
</evidence>
<accession>A0A0F7LRC6</accession>
<dbReference type="GO" id="GO:0003677">
    <property type="term" value="F:DNA binding"/>
    <property type="evidence" value="ECO:0007669"/>
    <property type="project" value="UniProtKB-KW"/>
</dbReference>
<dbReference type="Pfam" id="PF07282">
    <property type="entry name" value="Cas12f1-like_TNB"/>
    <property type="match status" value="1"/>
</dbReference>
<evidence type="ECO:0000313" key="4">
    <source>
        <dbReference type="Proteomes" id="UP000034866"/>
    </source>
</evidence>
<name>A0A0F7LRC6_9GAMM</name>
<dbReference type="PATRIC" id="fig|230089.6.peg.3860"/>
<proteinExistence type="predicted"/>
<feature type="domain" description="Cas12f1-like TNB" evidence="2">
    <location>
        <begin position="4"/>
        <end position="25"/>
    </location>
</feature>
<dbReference type="EMBL" id="CP011104">
    <property type="protein sequence ID" value="AKH65909.1"/>
    <property type="molecule type" value="Genomic_DNA"/>
</dbReference>
<dbReference type="KEGG" id="ptt:VY86_17090"/>
<sequence length="56" mass="6044">MHKRCWQCPECAVEHDRDINAAINIRQKGIVELQAAGHVVSAHGGLRKSVAPTVAA</sequence>
<dbReference type="InterPro" id="IPR010095">
    <property type="entry name" value="Cas12f1-like_TNB"/>
</dbReference>
<protein>
    <submittedName>
        <fullName evidence="3">Transposase</fullName>
    </submittedName>
</protein>
<keyword evidence="1" id="KW-0238">DNA-binding</keyword>
<evidence type="ECO:0000256" key="1">
    <source>
        <dbReference type="ARBA" id="ARBA00023125"/>
    </source>
</evidence>
<organism evidence="3 4">
    <name type="scientific">Photorhabdus thracensis</name>
    <dbReference type="NCBI Taxonomy" id="230089"/>
    <lineage>
        <taxon>Bacteria</taxon>
        <taxon>Pseudomonadati</taxon>
        <taxon>Pseudomonadota</taxon>
        <taxon>Gammaproteobacteria</taxon>
        <taxon>Enterobacterales</taxon>
        <taxon>Morganellaceae</taxon>
        <taxon>Photorhabdus</taxon>
    </lineage>
</organism>